<gene>
    <name evidence="3" type="ORF">GCM10009759_22200</name>
</gene>
<proteinExistence type="predicted"/>
<dbReference type="InterPro" id="IPR000873">
    <property type="entry name" value="AMP-dep_synth/lig_dom"/>
</dbReference>
<evidence type="ECO:0000259" key="1">
    <source>
        <dbReference type="Pfam" id="PF00501"/>
    </source>
</evidence>
<dbReference type="SUPFAM" id="SSF56801">
    <property type="entry name" value="Acetyl-CoA synthetase-like"/>
    <property type="match status" value="1"/>
</dbReference>
<comment type="caution">
    <text evidence="3">The sequence shown here is derived from an EMBL/GenBank/DDBJ whole genome shotgun (WGS) entry which is preliminary data.</text>
</comment>
<dbReference type="Pfam" id="PF00501">
    <property type="entry name" value="AMP-binding"/>
    <property type="match status" value="1"/>
</dbReference>
<dbReference type="EMBL" id="BAAANS010000011">
    <property type="protein sequence ID" value="GAA2094577.1"/>
    <property type="molecule type" value="Genomic_DNA"/>
</dbReference>
<dbReference type="PANTHER" id="PTHR43767">
    <property type="entry name" value="LONG-CHAIN-FATTY-ACID--COA LIGASE"/>
    <property type="match status" value="1"/>
</dbReference>
<dbReference type="InterPro" id="IPR042099">
    <property type="entry name" value="ANL_N_sf"/>
</dbReference>
<keyword evidence="4" id="KW-1185">Reference proteome</keyword>
<feature type="domain" description="AMP-binding enzyme C-terminal" evidence="2">
    <location>
        <begin position="446"/>
        <end position="522"/>
    </location>
</feature>
<dbReference type="Gene3D" id="3.30.300.30">
    <property type="match status" value="1"/>
</dbReference>
<dbReference type="CDD" id="cd04433">
    <property type="entry name" value="AFD_class_I"/>
    <property type="match status" value="1"/>
</dbReference>
<reference evidence="4" key="1">
    <citation type="journal article" date="2019" name="Int. J. Syst. Evol. Microbiol.">
        <title>The Global Catalogue of Microorganisms (GCM) 10K type strain sequencing project: providing services to taxonomists for standard genome sequencing and annotation.</title>
        <authorList>
            <consortium name="The Broad Institute Genomics Platform"/>
            <consortium name="The Broad Institute Genome Sequencing Center for Infectious Disease"/>
            <person name="Wu L."/>
            <person name="Ma J."/>
        </authorList>
    </citation>
    <scope>NUCLEOTIDE SEQUENCE [LARGE SCALE GENOMIC DNA]</scope>
    <source>
        <strain evidence="4">JCM 14559</strain>
    </source>
</reference>
<dbReference type="InterPro" id="IPR025110">
    <property type="entry name" value="AMP-bd_C"/>
</dbReference>
<evidence type="ECO:0000313" key="3">
    <source>
        <dbReference type="EMBL" id="GAA2094577.1"/>
    </source>
</evidence>
<dbReference type="Proteomes" id="UP001500897">
    <property type="component" value="Unassembled WGS sequence"/>
</dbReference>
<organism evidence="3 4">
    <name type="scientific">Kitasatospora saccharophila</name>
    <dbReference type="NCBI Taxonomy" id="407973"/>
    <lineage>
        <taxon>Bacteria</taxon>
        <taxon>Bacillati</taxon>
        <taxon>Actinomycetota</taxon>
        <taxon>Actinomycetes</taxon>
        <taxon>Kitasatosporales</taxon>
        <taxon>Streptomycetaceae</taxon>
        <taxon>Kitasatospora</taxon>
    </lineage>
</organism>
<name>A0ABP5I7F5_9ACTN</name>
<accession>A0ABP5I7F5</accession>
<sequence>MVGVTWVSVAGVEFPDRVERGLRERWVAQGWCAGRGLYELFAERVAGHGERVAVVDGDGECSYAELGRWVRGLAAGLAARGVRPGSVVGVRVPADRRALAVDLAVAALGAVVLPCTPGHGRRDLLAVWGTARVDAVVTVPEWKALVDGLRPELPDLHEVVVLDGEPWPERAEWEPAVVDAGTPARILVSSGSEAAPKLVAYSHDALAGGRGRYVERVLETADGAPPRVLLLVSPATAYGSLAVVALVRCGATVLLPPGGERFDPVGALAAVGRWRPTHLAAVPTMLRRMAEQLPLPGEDLSSLQAVVSSAAALSPAVLAAALRRFGCPVVNVYGASDGLNCHARWTDPGGDVLRVGRPDPRVAEFRVCGPDGRPVPAGVPGELQARGPMSPLCHVGAPELDDRLRVDGGWVRSGDRGVLEADGSLRVLARIKQMVNRGGVSISTAEVERLLEGHPEVAEAVCVPVPDPDLGERMCVCAVPRGAELTLAELTLFLAELCGLERYKLPERLLLLERMPLGGSGKPDRRVVAELAAAAVRADGAVPLSGAAGRTAPAAG</sequence>
<protein>
    <recommendedName>
        <fullName evidence="5">Acyl-CoA synthetase (AMP-forming)/AMP-acid ligase II</fullName>
    </recommendedName>
</protein>
<evidence type="ECO:0000259" key="2">
    <source>
        <dbReference type="Pfam" id="PF13193"/>
    </source>
</evidence>
<dbReference type="Pfam" id="PF13193">
    <property type="entry name" value="AMP-binding_C"/>
    <property type="match status" value="1"/>
</dbReference>
<dbReference type="PANTHER" id="PTHR43767:SF1">
    <property type="entry name" value="NONRIBOSOMAL PEPTIDE SYNTHASE PES1 (EUROFUNG)-RELATED"/>
    <property type="match status" value="1"/>
</dbReference>
<evidence type="ECO:0000313" key="4">
    <source>
        <dbReference type="Proteomes" id="UP001500897"/>
    </source>
</evidence>
<dbReference type="Gene3D" id="3.40.50.12780">
    <property type="entry name" value="N-terminal domain of ligase-like"/>
    <property type="match status" value="1"/>
</dbReference>
<feature type="domain" description="AMP-dependent synthetase/ligase" evidence="1">
    <location>
        <begin position="41"/>
        <end position="388"/>
    </location>
</feature>
<dbReference type="InterPro" id="IPR050237">
    <property type="entry name" value="ATP-dep_AMP-bd_enzyme"/>
</dbReference>
<dbReference type="InterPro" id="IPR045851">
    <property type="entry name" value="AMP-bd_C_sf"/>
</dbReference>
<evidence type="ECO:0008006" key="5">
    <source>
        <dbReference type="Google" id="ProtNLM"/>
    </source>
</evidence>